<sequence length="141" mass="15797">MANDFKAFMNAPKIAAAEMTYVASLRYTDENGKPVEWRFRPISAAANEALYTDCTHKFIGPTGKQETKVDFEEYQARLLATCMTYPSLNNAELQAHFGAIGAEDLIKKMLLPGEYTNLFKAVSQALGFENDMEDKIKEAKN</sequence>
<gene>
    <name evidence="1" type="ORF">SAMN02910343_00670</name>
</gene>
<name>A0A1G5VIL7_9FIRM</name>
<protein>
    <submittedName>
        <fullName evidence="1">Phage XkdN-like tail assembly chaperone protein, TAC</fullName>
    </submittedName>
</protein>
<dbReference type="InterPro" id="IPR014986">
    <property type="entry name" value="XkdN-like"/>
</dbReference>
<keyword evidence="2" id="KW-1185">Reference proteome</keyword>
<dbReference type="EMBL" id="FMXA01000007">
    <property type="protein sequence ID" value="SDA45723.1"/>
    <property type="molecule type" value="Genomic_DNA"/>
</dbReference>
<reference evidence="1 2" key="1">
    <citation type="submission" date="2016-10" db="EMBL/GenBank/DDBJ databases">
        <authorList>
            <person name="de Groot N.N."/>
        </authorList>
    </citation>
    <scope>NUCLEOTIDE SEQUENCE [LARGE SCALE GENOMIC DNA]</scope>
    <source>
        <strain evidence="1 2">DSM 15230</strain>
    </source>
</reference>
<dbReference type="Gene3D" id="3.30.2220.30">
    <property type="match status" value="1"/>
</dbReference>
<dbReference type="AlphaFoldDB" id="A0A1G5VIL7"/>
<organism evidence="1 2">
    <name type="scientific">Allisonella histaminiformans</name>
    <dbReference type="NCBI Taxonomy" id="209880"/>
    <lineage>
        <taxon>Bacteria</taxon>
        <taxon>Bacillati</taxon>
        <taxon>Bacillota</taxon>
        <taxon>Negativicutes</taxon>
        <taxon>Veillonellales</taxon>
        <taxon>Veillonellaceae</taxon>
        <taxon>Allisonella</taxon>
    </lineage>
</organism>
<evidence type="ECO:0000313" key="2">
    <source>
        <dbReference type="Proteomes" id="UP000199689"/>
    </source>
</evidence>
<dbReference type="STRING" id="209880.SAMN02910343_00670"/>
<evidence type="ECO:0000313" key="1">
    <source>
        <dbReference type="EMBL" id="SDA45723.1"/>
    </source>
</evidence>
<dbReference type="GeneID" id="87755704"/>
<proteinExistence type="predicted"/>
<dbReference type="InterPro" id="IPR038559">
    <property type="entry name" value="XkdN-like_sf"/>
</dbReference>
<accession>A0A1G5VIL7</accession>
<dbReference type="Proteomes" id="UP000199689">
    <property type="component" value="Unassembled WGS sequence"/>
</dbReference>
<dbReference type="RefSeq" id="WP_091363846.1">
    <property type="nucleotide sequence ID" value="NZ_FMXA01000007.1"/>
</dbReference>
<dbReference type="Pfam" id="PF08890">
    <property type="entry name" value="Phage_TAC_5"/>
    <property type="match status" value="1"/>
</dbReference>
<dbReference type="OrthoDB" id="1807498at2"/>